<comment type="caution">
    <text evidence="1">The sequence shown here is derived from an EMBL/GenBank/DDBJ whole genome shotgun (WGS) entry which is preliminary data.</text>
</comment>
<keyword evidence="2" id="KW-1185">Reference proteome</keyword>
<evidence type="ECO:0008006" key="3">
    <source>
        <dbReference type="Google" id="ProtNLM"/>
    </source>
</evidence>
<dbReference type="PANTHER" id="PTHR33116">
    <property type="entry name" value="REVERSE TRANSCRIPTASE ZINC-BINDING DOMAIN-CONTAINING PROTEIN-RELATED-RELATED"/>
    <property type="match status" value="1"/>
</dbReference>
<evidence type="ECO:0000313" key="2">
    <source>
        <dbReference type="Proteomes" id="UP001151760"/>
    </source>
</evidence>
<dbReference type="Proteomes" id="UP001151760">
    <property type="component" value="Unassembled WGS sequence"/>
</dbReference>
<proteinExistence type="predicted"/>
<sequence>MKNFLWDSSGNGNGRAKIAWKVVCRPKDQGGLGIKPLNEWNEVLLMKNIWKIVEQKQTLWVQWVNRVKLKGRSVWDIDIDVNDSWGWKKLIELRDRIKPHIFHNIGNGKSTSVWFKDNDCVFDMIENGRWRWPSEWWEKFPVLKSINVPCLSEKSDQKLISKVELAQDSLVSQCNKGNHLSYGLHAQKVLLTHVVLHKWDEWSILIVVHYVINQDMHYNNSIKSILTKIGLAACVYNIWRERNLRIFQNAKRKEEDIAKIIMEDIKWKLASLTVKKSKSAVKIYKKWDINPVYS</sequence>
<name>A0ABQ5CMY2_9ASTR</name>
<protein>
    <recommendedName>
        <fullName evidence="3">Reverse transcriptase zinc-binding domain-containing protein</fullName>
    </recommendedName>
</protein>
<accession>A0ABQ5CMY2</accession>
<organism evidence="1 2">
    <name type="scientific">Tanacetum coccineum</name>
    <dbReference type="NCBI Taxonomy" id="301880"/>
    <lineage>
        <taxon>Eukaryota</taxon>
        <taxon>Viridiplantae</taxon>
        <taxon>Streptophyta</taxon>
        <taxon>Embryophyta</taxon>
        <taxon>Tracheophyta</taxon>
        <taxon>Spermatophyta</taxon>
        <taxon>Magnoliopsida</taxon>
        <taxon>eudicotyledons</taxon>
        <taxon>Gunneridae</taxon>
        <taxon>Pentapetalae</taxon>
        <taxon>asterids</taxon>
        <taxon>campanulids</taxon>
        <taxon>Asterales</taxon>
        <taxon>Asteraceae</taxon>
        <taxon>Asteroideae</taxon>
        <taxon>Anthemideae</taxon>
        <taxon>Anthemidinae</taxon>
        <taxon>Tanacetum</taxon>
    </lineage>
</organism>
<reference evidence="1" key="1">
    <citation type="journal article" date="2022" name="Int. J. Mol. Sci.">
        <title>Draft Genome of Tanacetum Coccineum: Genomic Comparison of Closely Related Tanacetum-Family Plants.</title>
        <authorList>
            <person name="Yamashiro T."/>
            <person name="Shiraishi A."/>
            <person name="Nakayama K."/>
            <person name="Satake H."/>
        </authorList>
    </citation>
    <scope>NUCLEOTIDE SEQUENCE</scope>
</reference>
<dbReference type="EMBL" id="BQNB010014430">
    <property type="protein sequence ID" value="GJT28060.1"/>
    <property type="molecule type" value="Genomic_DNA"/>
</dbReference>
<evidence type="ECO:0000313" key="1">
    <source>
        <dbReference type="EMBL" id="GJT28060.1"/>
    </source>
</evidence>
<dbReference type="PANTHER" id="PTHR33116:SF84">
    <property type="entry name" value="RNA-DIRECTED DNA POLYMERASE"/>
    <property type="match status" value="1"/>
</dbReference>
<reference evidence="1" key="2">
    <citation type="submission" date="2022-01" db="EMBL/GenBank/DDBJ databases">
        <authorList>
            <person name="Yamashiro T."/>
            <person name="Shiraishi A."/>
            <person name="Satake H."/>
            <person name="Nakayama K."/>
        </authorList>
    </citation>
    <scope>NUCLEOTIDE SEQUENCE</scope>
</reference>
<gene>
    <name evidence="1" type="ORF">Tco_0908335</name>
</gene>